<dbReference type="Proteomes" id="UP000188605">
    <property type="component" value="Unassembled WGS sequence"/>
</dbReference>
<organism evidence="1 2">
    <name type="scientific">Candidatus Epulonipiscium fishelsonii</name>
    <dbReference type="NCBI Taxonomy" id="77094"/>
    <lineage>
        <taxon>Bacteria</taxon>
        <taxon>Bacillati</taxon>
        <taxon>Bacillota</taxon>
        <taxon>Clostridia</taxon>
        <taxon>Lachnospirales</taxon>
        <taxon>Lachnospiraceae</taxon>
        <taxon>Candidatus Epulonipiscium</taxon>
    </lineage>
</organism>
<comment type="caution">
    <text evidence="1">The sequence shown here is derived from an EMBL/GenBank/DDBJ whole genome shotgun (WGS) entry which is preliminary data.</text>
</comment>
<proteinExistence type="predicted"/>
<evidence type="ECO:0000313" key="2">
    <source>
        <dbReference type="Proteomes" id="UP000188605"/>
    </source>
</evidence>
<name>A0ACC8XC10_9FIRM</name>
<gene>
    <name evidence="1" type="ORF">AN396_01145</name>
</gene>
<reference evidence="1" key="1">
    <citation type="submission" date="2016-08" db="EMBL/GenBank/DDBJ databases">
        <authorList>
            <person name="Ngugi D.K."/>
            <person name="Miyake S."/>
            <person name="Stingl U."/>
        </authorList>
    </citation>
    <scope>NUCLEOTIDE SEQUENCE</scope>
    <source>
        <strain evidence="1">SCG-B11WGA-EpuloA1</strain>
    </source>
</reference>
<protein>
    <submittedName>
        <fullName evidence="1">Uncharacterized protein</fullName>
    </submittedName>
</protein>
<accession>A0ACC8XC10</accession>
<sequence>MLTLQDVDTTTIQDVTTSYTMLTSQDVTTQDIIVTSQDVDTKTAQDVNIQDTMLTLQDVDTTTIQDIHIQDIDTKTAQDVNIQDTMLTAKDVTTQDIIVTVQDVTTQDTMLTLQDVDTTTIQDIHIQDIDTKTVQDVNTQDIIVTIQDVTTLDTMLTLQDVATPYTNVIEQDVTTSDTMLTLQDVDTTTIQDIHIQDVDIKTVQDVNTQDIIVTIQDVTTLDTMLTLQDVATPYTNVIGQDVITPDITVIEQDVTTSDTMLTLQDVDTTTIQDIHIQDIDTKTVQDVNTQDIIVTIQDVTTPDTMLTIQDVTTPDTAVIEQDIATLNTNVIPQKYVVRSEVSQENTTNNEGGVISDIMEQNVSKNITKSEYGLFDKLEINVDDMYNTALKLIQVKNSQEASTIKKLFLKAIPYTYMNGQLSLNSLPDTLSREFDNIELHSIISNLKLLDLLSLYNIGKEISLDDITASEFVDISMHWAENSINEANKNGFIGGVTSDLFAPEQELYVADTFTFLDRLLLSNNVLKMNLPRETVEKYVPNKMDWTFYHVASIGSKLSENTLKQVMSSSEDNITRGMFAQILFEITDKQLPKIKYDYNFIDIDNSPYNEAITYCIETGLLCGISQNEMAPNKMLTRAELAAVLVRLDEKLG</sequence>
<dbReference type="EMBL" id="LJDB01000055">
    <property type="protein sequence ID" value="ONI40206.1"/>
    <property type="molecule type" value="Genomic_DNA"/>
</dbReference>
<keyword evidence="2" id="KW-1185">Reference proteome</keyword>
<evidence type="ECO:0000313" key="1">
    <source>
        <dbReference type="EMBL" id="ONI40206.1"/>
    </source>
</evidence>